<name>A0A1F4XXC5_9BACT</name>
<dbReference type="Proteomes" id="UP000178585">
    <property type="component" value="Unassembled WGS sequence"/>
</dbReference>
<evidence type="ECO:0000313" key="1">
    <source>
        <dbReference type="EMBL" id="OGC86329.1"/>
    </source>
</evidence>
<dbReference type="EMBL" id="MEWZ01000025">
    <property type="protein sequence ID" value="OGC86329.1"/>
    <property type="molecule type" value="Genomic_DNA"/>
</dbReference>
<sequence length="135" mass="15008">MPTLPVKNELADEVFWKEPPEIMSPFEEESPDEEIPPAKVEVAVDVAWIAATYGVVVAVTFPELSKASKVDGLMFERFRKVPELKVKVPDVNWSEVSERRNCVESMPSSVAASEPEPEIQVPFTATQPEVILSPL</sequence>
<accession>A0A1F4XXC5</accession>
<proteinExistence type="predicted"/>
<protein>
    <submittedName>
        <fullName evidence="1">Uncharacterized protein</fullName>
    </submittedName>
</protein>
<evidence type="ECO:0000313" key="2">
    <source>
        <dbReference type="Proteomes" id="UP000178585"/>
    </source>
</evidence>
<comment type="caution">
    <text evidence="1">The sequence shown here is derived from an EMBL/GenBank/DDBJ whole genome shotgun (WGS) entry which is preliminary data.</text>
</comment>
<organism evidence="1 2">
    <name type="scientific">Candidatus Adlerbacteria bacterium RIFCSPLOWO2_01_FULL_54_21b</name>
    <dbReference type="NCBI Taxonomy" id="1797245"/>
    <lineage>
        <taxon>Bacteria</taxon>
        <taxon>Candidatus Adleribacteriota</taxon>
    </lineage>
</organism>
<reference evidence="1 2" key="1">
    <citation type="journal article" date="2016" name="Nat. Commun.">
        <title>Thousands of microbial genomes shed light on interconnected biogeochemical processes in an aquifer system.</title>
        <authorList>
            <person name="Anantharaman K."/>
            <person name="Brown C.T."/>
            <person name="Hug L.A."/>
            <person name="Sharon I."/>
            <person name="Castelle C.J."/>
            <person name="Probst A.J."/>
            <person name="Thomas B.C."/>
            <person name="Singh A."/>
            <person name="Wilkins M.J."/>
            <person name="Karaoz U."/>
            <person name="Brodie E.L."/>
            <person name="Williams K.H."/>
            <person name="Hubbard S.S."/>
            <person name="Banfield J.F."/>
        </authorList>
    </citation>
    <scope>NUCLEOTIDE SEQUENCE [LARGE SCALE GENOMIC DNA]</scope>
</reference>
<gene>
    <name evidence="1" type="ORF">A2949_03215</name>
</gene>
<dbReference type="AlphaFoldDB" id="A0A1F4XXC5"/>